<reference evidence="3 4" key="1">
    <citation type="journal article" date="2016" name="Genome Announc.">
        <title>Draft Whole-Genome Sequence of Trichoderma gamsii T6085, a Promising Biocontrol Agent of Fusarium Head Blight on Wheat.</title>
        <authorList>
            <person name="Baroncelli R."/>
            <person name="Zapparata A."/>
            <person name="Piaggeschi G."/>
            <person name="Sarrocco S."/>
            <person name="Vannacci G."/>
        </authorList>
    </citation>
    <scope>NUCLEOTIDE SEQUENCE [LARGE SCALE GENOMIC DNA]</scope>
    <source>
        <strain evidence="3 4">T6085</strain>
    </source>
</reference>
<dbReference type="PROSITE" id="PS50181">
    <property type="entry name" value="FBOX"/>
    <property type="match status" value="1"/>
</dbReference>
<dbReference type="EMBL" id="JPDN02000016">
    <property type="protein sequence ID" value="PON25798.1"/>
    <property type="molecule type" value="Genomic_DNA"/>
</dbReference>
<feature type="compositionally biased region" description="Acidic residues" evidence="1">
    <location>
        <begin position="15"/>
        <end position="24"/>
    </location>
</feature>
<dbReference type="SUPFAM" id="SSF81383">
    <property type="entry name" value="F-box domain"/>
    <property type="match status" value="1"/>
</dbReference>
<dbReference type="GeneID" id="29983458"/>
<proteinExistence type="predicted"/>
<accession>A0A2P4ZND2</accession>
<gene>
    <name evidence="3" type="ORF">TGAM01_v205235</name>
</gene>
<feature type="region of interest" description="Disordered" evidence="1">
    <location>
        <begin position="1"/>
        <end position="24"/>
    </location>
</feature>
<evidence type="ECO:0000256" key="1">
    <source>
        <dbReference type="SAM" id="MobiDB-lite"/>
    </source>
</evidence>
<evidence type="ECO:0000259" key="2">
    <source>
        <dbReference type="PROSITE" id="PS50181"/>
    </source>
</evidence>
<sequence length="577" mass="67416">MGISSSKSVHRQDNGEEEEEEDDDFENILSKAALARRTERIRLDFPIEFPVLDATHCEYTPFISPDHPSLLTTLPPELITNLVSHLDNRSIKNLRLTCRLFRVVKLRISRVFLSANPLNIHVLRSIADHDVYRQGIIELIYDDARLCHSSTDHSDNALPEEVSRLYFDRSITGMEWFQTRRDMNLNDLRQRRRGEDPGRPEHLAISRQVNAELSLEESWTYYQDLVRQQDDVVAHGADIEAFQYALQRFPALRRVSVTPAAHGWLFTPLYETPMIRAFPSGFNYPIPRGWPTKLPGYPGEEPAPWEDSKARWRGYCLVTKILAQQQQHHRVSEFLIDSHYLHTGLNCRIFEEPSQEYSDLLSCLQLPGLKRLHLSLMVEYSWTDFRQSLMRNALAKASQLEHFSLETSMNHFSYSPNRYPHHERPPALQTFLPIDCWTWLQHFRLWNFPVDSADLISTLSQLPALQSLELGFLCMGSNTQRQLLEDMRDTLCWHERLTKPKVTFAVSDLSPSRQMPGRAIWFDEEVENFLYHGGENPFENKAYDNIRYDMGVVRDAYDPLYERLHVDPLKYHKLYMA</sequence>
<dbReference type="InterPro" id="IPR001810">
    <property type="entry name" value="F-box_dom"/>
</dbReference>
<evidence type="ECO:0000313" key="3">
    <source>
        <dbReference type="EMBL" id="PON25798.1"/>
    </source>
</evidence>
<keyword evidence="4" id="KW-1185">Reference proteome</keyword>
<evidence type="ECO:0000313" key="4">
    <source>
        <dbReference type="Proteomes" id="UP000054821"/>
    </source>
</evidence>
<dbReference type="STRING" id="398673.A0A2P4ZND2"/>
<comment type="caution">
    <text evidence="3">The sequence shown here is derived from an EMBL/GenBank/DDBJ whole genome shotgun (WGS) entry which is preliminary data.</text>
</comment>
<dbReference type="CDD" id="cd09917">
    <property type="entry name" value="F-box_SF"/>
    <property type="match status" value="1"/>
</dbReference>
<dbReference type="Pfam" id="PF00646">
    <property type="entry name" value="F-box"/>
    <property type="match status" value="1"/>
</dbReference>
<feature type="domain" description="F-box" evidence="2">
    <location>
        <begin position="68"/>
        <end position="115"/>
    </location>
</feature>
<protein>
    <recommendedName>
        <fullName evidence="2">F-box domain-containing protein</fullName>
    </recommendedName>
</protein>
<organism evidence="3 4">
    <name type="scientific">Trichoderma gamsii</name>
    <dbReference type="NCBI Taxonomy" id="398673"/>
    <lineage>
        <taxon>Eukaryota</taxon>
        <taxon>Fungi</taxon>
        <taxon>Dikarya</taxon>
        <taxon>Ascomycota</taxon>
        <taxon>Pezizomycotina</taxon>
        <taxon>Sordariomycetes</taxon>
        <taxon>Hypocreomycetidae</taxon>
        <taxon>Hypocreales</taxon>
        <taxon>Hypocreaceae</taxon>
        <taxon>Trichoderma</taxon>
    </lineage>
</organism>
<dbReference type="InterPro" id="IPR036047">
    <property type="entry name" value="F-box-like_dom_sf"/>
</dbReference>
<dbReference type="RefSeq" id="XP_024405634.1">
    <property type="nucleotide sequence ID" value="XM_024549601.1"/>
</dbReference>
<dbReference type="AlphaFoldDB" id="A0A2P4ZND2"/>
<name>A0A2P4ZND2_9HYPO</name>
<dbReference type="Proteomes" id="UP000054821">
    <property type="component" value="Unassembled WGS sequence"/>
</dbReference>